<dbReference type="Pfam" id="PF01935">
    <property type="entry name" value="DUF87"/>
    <property type="match status" value="1"/>
</dbReference>
<evidence type="ECO:0000313" key="10">
    <source>
        <dbReference type="EMBL" id="MQX06808.1"/>
    </source>
</evidence>
<gene>
    <name evidence="10" type="ORF">GHK48_00250</name>
</gene>
<dbReference type="Pfam" id="PF05872">
    <property type="entry name" value="HerA_C"/>
    <property type="match status" value="1"/>
</dbReference>
<keyword evidence="3" id="KW-0347">Helicase</keyword>
<evidence type="ECO:0000256" key="2">
    <source>
        <dbReference type="ARBA" id="ARBA00022801"/>
    </source>
</evidence>
<dbReference type="InterPro" id="IPR002789">
    <property type="entry name" value="HerA_central"/>
</dbReference>
<evidence type="ECO:0000256" key="4">
    <source>
        <dbReference type="ARBA" id="ARBA00022840"/>
    </source>
</evidence>
<dbReference type="GO" id="GO:0004386">
    <property type="term" value="F:helicase activity"/>
    <property type="evidence" value="ECO:0007669"/>
    <property type="project" value="UniProtKB-KW"/>
</dbReference>
<feature type="domain" description="Helicase HerA-like C-terminal" evidence="9">
    <location>
        <begin position="453"/>
        <end position="555"/>
    </location>
</feature>
<dbReference type="EMBL" id="WISZ01000005">
    <property type="protein sequence ID" value="MQX06808.1"/>
    <property type="molecule type" value="Genomic_DNA"/>
</dbReference>
<dbReference type="AlphaFoldDB" id="A0A844A3U9"/>
<protein>
    <submittedName>
        <fullName evidence="10">DUF853 family protein</fullName>
    </submittedName>
</protein>
<keyword evidence="5" id="KW-0238">DNA-binding</keyword>
<dbReference type="GO" id="GO:0005524">
    <property type="term" value="F:ATP binding"/>
    <property type="evidence" value="ECO:0007669"/>
    <property type="project" value="UniProtKB-KW"/>
</dbReference>
<dbReference type="Gene3D" id="3.40.50.300">
    <property type="entry name" value="P-loop containing nucleotide triphosphate hydrolases"/>
    <property type="match status" value="2"/>
</dbReference>
<dbReference type="InterPro" id="IPR033186">
    <property type="entry name" value="HerA_C"/>
</dbReference>
<proteinExistence type="predicted"/>
<name>A0A844A3U9_RHIFR</name>
<keyword evidence="4" id="KW-0067">ATP-binding</keyword>
<dbReference type="PANTHER" id="PTHR42957:SF1">
    <property type="entry name" value="HELICASE MJ1565-RELATED"/>
    <property type="match status" value="1"/>
</dbReference>
<keyword evidence="1" id="KW-0547">Nucleotide-binding</keyword>
<feature type="domain" description="Helicase HerA central" evidence="8">
    <location>
        <begin position="151"/>
        <end position="269"/>
    </location>
</feature>
<dbReference type="SUPFAM" id="SSF52540">
    <property type="entry name" value="P-loop containing nucleoside triphosphate hydrolases"/>
    <property type="match status" value="1"/>
</dbReference>
<dbReference type="GO" id="GO:0016787">
    <property type="term" value="F:hydrolase activity"/>
    <property type="evidence" value="ECO:0007669"/>
    <property type="project" value="UniProtKB-KW"/>
</dbReference>
<evidence type="ECO:0000259" key="9">
    <source>
        <dbReference type="Pfam" id="PF05872"/>
    </source>
</evidence>
<dbReference type="InterPro" id="IPR008571">
    <property type="entry name" value="HerA-like"/>
</dbReference>
<organism evidence="10 11">
    <name type="scientific">Rhizobium fredii</name>
    <name type="common">Sinorhizobium fredii</name>
    <dbReference type="NCBI Taxonomy" id="380"/>
    <lineage>
        <taxon>Bacteria</taxon>
        <taxon>Pseudomonadati</taxon>
        <taxon>Pseudomonadota</taxon>
        <taxon>Alphaproteobacteria</taxon>
        <taxon>Hyphomicrobiales</taxon>
        <taxon>Rhizobiaceae</taxon>
        <taxon>Sinorhizobium/Ensifer group</taxon>
        <taxon>Sinorhizobium</taxon>
    </lineage>
</organism>
<dbReference type="GO" id="GO:0003677">
    <property type="term" value="F:DNA binding"/>
    <property type="evidence" value="ECO:0007669"/>
    <property type="project" value="UniProtKB-KW"/>
</dbReference>
<feature type="compositionally biased region" description="Polar residues" evidence="7">
    <location>
        <begin position="588"/>
        <end position="599"/>
    </location>
</feature>
<evidence type="ECO:0000259" key="8">
    <source>
        <dbReference type="Pfam" id="PF01935"/>
    </source>
</evidence>
<dbReference type="Proteomes" id="UP000466694">
    <property type="component" value="Unassembled WGS sequence"/>
</dbReference>
<feature type="region of interest" description="Disordered" evidence="7">
    <location>
        <begin position="566"/>
        <end position="599"/>
    </location>
</feature>
<evidence type="ECO:0000313" key="11">
    <source>
        <dbReference type="Proteomes" id="UP000466694"/>
    </source>
</evidence>
<evidence type="ECO:0000256" key="7">
    <source>
        <dbReference type="SAM" id="MobiDB-lite"/>
    </source>
</evidence>
<evidence type="ECO:0000256" key="5">
    <source>
        <dbReference type="ARBA" id="ARBA00023125"/>
    </source>
</evidence>
<dbReference type="InterPro" id="IPR027417">
    <property type="entry name" value="P-loop_NTPase"/>
</dbReference>
<dbReference type="PANTHER" id="PTHR42957">
    <property type="entry name" value="HELICASE MJ1565-RELATED"/>
    <property type="match status" value="1"/>
</dbReference>
<dbReference type="RefSeq" id="WP_042778337.1">
    <property type="nucleotide sequence ID" value="NZ_BJNI01000132.1"/>
</dbReference>
<sequence>MTDPVIALIDPDKRVGTVTRVSASSIELTIPKALAASGQRGLARGATGDFVFVDCDQETILGRITDVFIPDRQRPGLERQMEVDASAEPQGRAQLLATVNKATHKVTRGINVKPRVGDGVYLADGGALAAAIREALQGEIEPGKDERLLVNLGKLSGIANATIAMPPEKLFGRHCGIFGATGGGKSWTLSKLLNETVRLGGKCILFDPTGEFAGKVSGATEFSFSKPNDKQPLARFPYQQLSEIDLYALLTPSVQSQGPNLRSAIKSLRLVTALRKTPHRYVQTLDGANERYQIGDRGYVEVRRKGVVKKAGNSRNALSVAVIELTSELDSHLCDFEIRLLSDQIKEECIKQHTPDEMGKYGTYDDFALGNCNSLNVRIENYLSSPEMRCLFSDDGTDICEEIKKFIADPNRSALVLSFEHVSFKYSTRELLLNTLGRYLLGLARQNVFQRCPLVCFLDEAHQFIGRSIGDDTNHVTLDAFGLIAKEGRKYGLTTTIATQRPRDVPTDVLSQLGTLFVHRLTNDRDRETIERACGDLDRDAAAFIPSLAQGEAIIVGPELPAPLPVLIDSPEKGQQPESHGPRYQAFWGNSLSDSKLEI</sequence>
<keyword evidence="6" id="KW-0413">Isomerase</keyword>
<evidence type="ECO:0000256" key="1">
    <source>
        <dbReference type="ARBA" id="ARBA00022741"/>
    </source>
</evidence>
<comment type="caution">
    <text evidence="10">The sequence shown here is derived from an EMBL/GenBank/DDBJ whole genome shotgun (WGS) entry which is preliminary data.</text>
</comment>
<evidence type="ECO:0000256" key="3">
    <source>
        <dbReference type="ARBA" id="ARBA00022806"/>
    </source>
</evidence>
<evidence type="ECO:0000256" key="6">
    <source>
        <dbReference type="ARBA" id="ARBA00023235"/>
    </source>
</evidence>
<accession>A0A844A3U9</accession>
<reference evidence="10 11" key="1">
    <citation type="journal article" date="2013" name="Genome Biol.">
        <title>Comparative genomics of the core and accessory genomes of 48 Sinorhizobium strains comprising five genospecies.</title>
        <authorList>
            <person name="Sugawara M."/>
            <person name="Epstein B."/>
            <person name="Badgley B.D."/>
            <person name="Unno T."/>
            <person name="Xu L."/>
            <person name="Reese J."/>
            <person name="Gyaneshwar P."/>
            <person name="Denny R."/>
            <person name="Mudge J."/>
            <person name="Bharti A.K."/>
            <person name="Farmer A.D."/>
            <person name="May G.D."/>
            <person name="Woodward J.E."/>
            <person name="Medigue C."/>
            <person name="Vallenet D."/>
            <person name="Lajus A."/>
            <person name="Rouy Z."/>
            <person name="Martinez-Vaz B."/>
            <person name="Tiffin P."/>
            <person name="Young N.D."/>
            <person name="Sadowsky M.J."/>
        </authorList>
    </citation>
    <scope>NUCLEOTIDE SEQUENCE [LARGE SCALE GENOMIC DNA]</scope>
    <source>
        <strain evidence="10 11">USDA205</strain>
    </source>
</reference>
<keyword evidence="2" id="KW-0378">Hydrolase</keyword>